<evidence type="ECO:0000313" key="5">
    <source>
        <dbReference type="EMBL" id="KAL0467458.1"/>
    </source>
</evidence>
<dbReference type="EMBL" id="JAVLET010000009">
    <property type="protein sequence ID" value="KAL0467458.1"/>
    <property type="molecule type" value="Genomic_DNA"/>
</dbReference>
<feature type="compositionally biased region" description="Pro residues" evidence="3">
    <location>
        <begin position="65"/>
        <end position="74"/>
    </location>
</feature>
<dbReference type="InterPro" id="IPR038587">
    <property type="entry name" value="Ribosomal_eL40_sf"/>
</dbReference>
<evidence type="ECO:0000256" key="3">
    <source>
        <dbReference type="SAM" id="MobiDB-lite"/>
    </source>
</evidence>
<evidence type="ECO:0000313" key="6">
    <source>
        <dbReference type="Proteomes" id="UP001451303"/>
    </source>
</evidence>
<feature type="region of interest" description="Disordered" evidence="3">
    <location>
        <begin position="46"/>
        <end position="75"/>
    </location>
</feature>
<name>A0ABR3D5C3_NEUIN</name>
<keyword evidence="2" id="KW-0687">Ribonucleoprotein</keyword>
<proteinExistence type="predicted"/>
<dbReference type="Pfam" id="PF01020">
    <property type="entry name" value="Ribosomal_L40e"/>
    <property type="match status" value="1"/>
</dbReference>
<protein>
    <submittedName>
        <fullName evidence="5">Ribosomal L40e family domain-containing protein</fullName>
    </submittedName>
</protein>
<dbReference type="SMART" id="SM01377">
    <property type="entry name" value="Ribosomal_L40e"/>
    <property type="match status" value="1"/>
</dbReference>
<evidence type="ECO:0000259" key="4">
    <source>
        <dbReference type="SMART" id="SM01377"/>
    </source>
</evidence>
<accession>A0ABR3D5C3</accession>
<keyword evidence="6" id="KW-1185">Reference proteome</keyword>
<dbReference type="Gene3D" id="4.10.1060.50">
    <property type="match status" value="1"/>
</dbReference>
<evidence type="ECO:0000256" key="1">
    <source>
        <dbReference type="ARBA" id="ARBA00022980"/>
    </source>
</evidence>
<comment type="caution">
    <text evidence="5">The sequence shown here is derived from an EMBL/GenBank/DDBJ whole genome shotgun (WGS) entry which is preliminary data.</text>
</comment>
<dbReference type="InterPro" id="IPR011332">
    <property type="entry name" value="Ribosomal_zn-bd"/>
</dbReference>
<reference evidence="5 6" key="1">
    <citation type="submission" date="2023-09" db="EMBL/GenBank/DDBJ databases">
        <title>Multi-omics analysis of a traditional fermented food reveals byproduct-associated fungal strains for waste-to-food upcycling.</title>
        <authorList>
            <consortium name="Lawrence Berkeley National Laboratory"/>
            <person name="Rekdal V.M."/>
            <person name="Villalobos-Escobedo J.M."/>
            <person name="Rodriguez-Valeron N."/>
            <person name="Garcia M.O."/>
            <person name="Vasquez D.P."/>
            <person name="Damayanti I."/>
            <person name="Sorensen P.M."/>
            <person name="Baidoo E.E."/>
            <person name="De Carvalho A.C."/>
            <person name="Riley R."/>
            <person name="Lipzen A."/>
            <person name="He G."/>
            <person name="Yan M."/>
            <person name="Haridas S."/>
            <person name="Daum C."/>
            <person name="Yoshinaga Y."/>
            <person name="Ng V."/>
            <person name="Grigoriev I.V."/>
            <person name="Munk R."/>
            <person name="Nuraida L."/>
            <person name="Wijaya C.H."/>
            <person name="Morales P.-C."/>
            <person name="Keasling J.D."/>
        </authorList>
    </citation>
    <scope>NUCLEOTIDE SEQUENCE [LARGE SCALE GENOMIC DNA]</scope>
    <source>
        <strain evidence="5 6">FGSC 2613</strain>
    </source>
</reference>
<keyword evidence="1" id="KW-0689">Ribosomal protein</keyword>
<feature type="domain" description="Large ribosomal subunit protein eL40" evidence="4">
    <location>
        <begin position="1"/>
        <end position="35"/>
    </location>
</feature>
<dbReference type="InterPro" id="IPR001975">
    <property type="entry name" value="Ribosomal_eL40_dom"/>
</dbReference>
<dbReference type="Proteomes" id="UP001451303">
    <property type="component" value="Unassembled WGS sequence"/>
</dbReference>
<sequence>MICRKCYARLPPRATNCRKRKCGHTNQLRPKKKYVYACLRYRSRATPPAPRPHSTAPVPSLSSPHSPPPLPLLPPHTWTDHTQDMVLTITPPLGLNKRIAPIRAQTQQLFFFDNEDVLVDDYGLLCCRCRYRCSGGLTEEEDWKHSALLAAATPLLHHSPDYITTFRAWADLLAKRDSCSTNTKTAAVWPWH</sequence>
<organism evidence="5 6">
    <name type="scientific">Neurospora intermedia</name>
    <dbReference type="NCBI Taxonomy" id="5142"/>
    <lineage>
        <taxon>Eukaryota</taxon>
        <taxon>Fungi</taxon>
        <taxon>Dikarya</taxon>
        <taxon>Ascomycota</taxon>
        <taxon>Pezizomycotina</taxon>
        <taxon>Sordariomycetes</taxon>
        <taxon>Sordariomycetidae</taxon>
        <taxon>Sordariales</taxon>
        <taxon>Sordariaceae</taxon>
        <taxon>Neurospora</taxon>
    </lineage>
</organism>
<gene>
    <name evidence="5" type="ORF">QR685DRAFT_359834</name>
</gene>
<evidence type="ECO:0000256" key="2">
    <source>
        <dbReference type="ARBA" id="ARBA00023274"/>
    </source>
</evidence>
<dbReference type="SUPFAM" id="SSF57829">
    <property type="entry name" value="Zn-binding ribosomal proteins"/>
    <property type="match status" value="1"/>
</dbReference>